<name>K7XXN0_9CAUD</name>
<evidence type="ECO:0000256" key="1">
    <source>
        <dbReference type="SAM" id="MobiDB-lite"/>
    </source>
</evidence>
<reference evidence="2" key="1">
    <citation type="journal article" date="2013" name="Appl. Environ. Microbiol.">
        <title>Reconstruction of novel cyanobacterial siphovirus genomes from mediterranean metagenomic fosmids.</title>
        <authorList>
            <person name="Mizuno C.M."/>
            <person name="Rodriguez-Valera F."/>
            <person name="Garcia-Heredia I."/>
            <person name="Martin-Cuadrado A.B."/>
            <person name="Ghai R."/>
        </authorList>
    </citation>
    <scope>NUCLEOTIDE SEQUENCE</scope>
</reference>
<organism evidence="2">
    <name type="scientific">uncultured Mediterranean phage MEDS5 group</name>
    <dbReference type="NCBI Taxonomy" id="1262075"/>
    <lineage>
        <taxon>Viruses</taxon>
        <taxon>Duplodnaviria</taxon>
        <taxon>Heunggongvirae</taxon>
        <taxon>Uroviricota</taxon>
        <taxon>Caudoviricetes</taxon>
        <taxon>environmental samples</taxon>
    </lineage>
</organism>
<feature type="region of interest" description="Disordered" evidence="1">
    <location>
        <begin position="93"/>
        <end position="121"/>
    </location>
</feature>
<gene>
    <name evidence="2" type="ORF">MedDCM-OCT-S15-C5-cds26</name>
</gene>
<feature type="region of interest" description="Disordered" evidence="1">
    <location>
        <begin position="55"/>
        <end position="81"/>
    </location>
</feature>
<sequence length="236" mass="26132">MPDIPDIQIRSIEPRIIPEPYVYAPPITAELPPAPIYQVPGCANVHRDAQLNPSLLRDDPNGVGTACPEGEMPSYNPMDWNPRDLRIIEAAPVQNQEQETPPAETKPQKPNPPPEDKKPEIDCPAADAAEIGTLSPNGRKILESYELVDGVCKEVYRNVPVTEQLIKAVPSPYEAAQTASIAVLATTAALSTPFLLRIVKPLVKKVITKLKEVVTRKKENRPSTFERQKNQRKARK</sequence>
<evidence type="ECO:0000313" key="2">
    <source>
        <dbReference type="EMBL" id="AFX83923.1"/>
    </source>
</evidence>
<proteinExistence type="predicted"/>
<dbReference type="EMBL" id="JX536274">
    <property type="protein sequence ID" value="AFX83923.1"/>
    <property type="molecule type" value="Genomic_DNA"/>
</dbReference>
<protein>
    <submittedName>
        <fullName evidence="2">Uncharacterized protein</fullName>
    </submittedName>
</protein>
<feature type="region of interest" description="Disordered" evidence="1">
    <location>
        <begin position="217"/>
        <end position="236"/>
    </location>
</feature>
<feature type="compositionally biased region" description="Basic and acidic residues" evidence="1">
    <location>
        <begin position="217"/>
        <end position="229"/>
    </location>
</feature>
<accession>K7XXN0</accession>